<evidence type="ECO:0000256" key="2">
    <source>
        <dbReference type="ARBA" id="ARBA00022741"/>
    </source>
</evidence>
<accession>A0A2H0RJ35</accession>
<dbReference type="CDD" id="cd01129">
    <property type="entry name" value="PulE-GspE-like"/>
    <property type="match status" value="1"/>
</dbReference>
<evidence type="ECO:0000259" key="5">
    <source>
        <dbReference type="PROSITE" id="PS00662"/>
    </source>
</evidence>
<dbReference type="Pfam" id="PF05157">
    <property type="entry name" value="MshEN"/>
    <property type="match status" value="1"/>
</dbReference>
<evidence type="ECO:0000256" key="4">
    <source>
        <dbReference type="SAM" id="MobiDB-lite"/>
    </source>
</evidence>
<dbReference type="GO" id="GO:0016887">
    <property type="term" value="F:ATP hydrolysis activity"/>
    <property type="evidence" value="ECO:0007669"/>
    <property type="project" value="TreeGrafter"/>
</dbReference>
<gene>
    <name evidence="6" type="ORF">COV07_03640</name>
</gene>
<dbReference type="PANTHER" id="PTHR30258:SF3">
    <property type="entry name" value="SLL1921 PROTEIN"/>
    <property type="match status" value="1"/>
</dbReference>
<dbReference type="GO" id="GO:0005524">
    <property type="term" value="F:ATP binding"/>
    <property type="evidence" value="ECO:0007669"/>
    <property type="project" value="UniProtKB-KW"/>
</dbReference>
<evidence type="ECO:0000313" key="7">
    <source>
        <dbReference type="Proteomes" id="UP000230833"/>
    </source>
</evidence>
<feature type="compositionally biased region" description="Acidic residues" evidence="4">
    <location>
        <begin position="11"/>
        <end position="20"/>
    </location>
</feature>
<evidence type="ECO:0000256" key="1">
    <source>
        <dbReference type="ARBA" id="ARBA00006611"/>
    </source>
</evidence>
<name>A0A2H0RJ35_9BACT</name>
<dbReference type="Gene3D" id="3.40.50.300">
    <property type="entry name" value="P-loop containing nucleotide triphosphate hydrolases"/>
    <property type="match status" value="1"/>
</dbReference>
<organism evidence="6 7">
    <name type="scientific">Candidatus Vogelbacteria bacterium CG10_big_fil_rev_8_21_14_0_10_45_14</name>
    <dbReference type="NCBI Taxonomy" id="1975042"/>
    <lineage>
        <taxon>Bacteria</taxon>
        <taxon>Candidatus Vogeliibacteriota</taxon>
    </lineage>
</organism>
<proteinExistence type="inferred from homology"/>
<dbReference type="SUPFAM" id="SSF52540">
    <property type="entry name" value="P-loop containing nucleoside triphosphate hydrolases"/>
    <property type="match status" value="1"/>
</dbReference>
<dbReference type="AlphaFoldDB" id="A0A2H0RJ35"/>
<dbReference type="InterPro" id="IPR001482">
    <property type="entry name" value="T2SS/T4SS_dom"/>
</dbReference>
<dbReference type="EMBL" id="PCYL01000038">
    <property type="protein sequence ID" value="PIR46571.1"/>
    <property type="molecule type" value="Genomic_DNA"/>
</dbReference>
<dbReference type="InterPro" id="IPR007831">
    <property type="entry name" value="T2SS_GspE_N"/>
</dbReference>
<evidence type="ECO:0000313" key="6">
    <source>
        <dbReference type="EMBL" id="PIR46571.1"/>
    </source>
</evidence>
<feature type="compositionally biased region" description="Basic and acidic residues" evidence="4">
    <location>
        <begin position="1"/>
        <end position="10"/>
    </location>
</feature>
<dbReference type="Proteomes" id="UP000230833">
    <property type="component" value="Unassembled WGS sequence"/>
</dbReference>
<dbReference type="SMART" id="SM00382">
    <property type="entry name" value="AAA"/>
    <property type="match status" value="1"/>
</dbReference>
<feature type="region of interest" description="Disordered" evidence="4">
    <location>
        <begin position="1"/>
        <end position="20"/>
    </location>
</feature>
<keyword evidence="2" id="KW-0547">Nucleotide-binding</keyword>
<dbReference type="GO" id="GO:0005886">
    <property type="term" value="C:plasma membrane"/>
    <property type="evidence" value="ECO:0007669"/>
    <property type="project" value="TreeGrafter"/>
</dbReference>
<comment type="similarity">
    <text evidence="1">Belongs to the GSP E family.</text>
</comment>
<dbReference type="InterPro" id="IPR037257">
    <property type="entry name" value="T2SS_E_N_sf"/>
</dbReference>
<evidence type="ECO:0000256" key="3">
    <source>
        <dbReference type="ARBA" id="ARBA00022840"/>
    </source>
</evidence>
<dbReference type="SUPFAM" id="SSF160246">
    <property type="entry name" value="EspE N-terminal domain-like"/>
    <property type="match status" value="1"/>
</dbReference>
<dbReference type="PROSITE" id="PS00662">
    <property type="entry name" value="T2SP_E"/>
    <property type="match status" value="1"/>
</dbReference>
<protein>
    <recommendedName>
        <fullName evidence="5">Bacterial type II secretion system protein E domain-containing protein</fullName>
    </recommendedName>
</protein>
<dbReference type="Pfam" id="PF00437">
    <property type="entry name" value="T2SSE"/>
    <property type="match status" value="1"/>
</dbReference>
<sequence length="580" mass="63446">MALLKIKSDDGNENIESTDVDSDVVLQSDSADEDAVSAKNIADVAGDAGKDIHESGTLLEGSGRVPIRKVPEGTKIPYEVLKFIPEDAARHYGFVPLGLDDGVLEVGILNEENIEARDAAAFISAKHNLAFKIFLVSTEDFERVLDGYKSISGEVSEALSEYSAEGEGREQAERELEKNLSGKVQVDIVEEAPVSKIVAVIIQHATEGNASDVHIEPLREKVRVRFRVDGEMFTSLVLPLPVHEAVVARIKILSNIKLDEKRKPQDGRFSARIEGRQVDFRVSTMPSYFGEKVVIRILDPEKGSKTLESVGLTAEPLKLIRAAIARPYGMVLITGPTGSGKSTTLYSMLSELDREKKNIISLEDPIEYNLEGVNQSQVRPEIGYDFASGLRSILRQDPDIIMVGEIRDKDTAELAIQAALTGHLVLSTLHTNTAIGAVSRLVDMGVDPYLIAPTLIMSIGQRLVRKLCDGAGEAIPIEGSIKAIFEKQFSDLPETHRPKFEGQNVYRAKGTSTCPSGTRGRIGVFEVLSVDKEVERIILENPTDLAVYNYARGKGMKLMKDDAIEKAIAGLIPYEEIAQV</sequence>
<feature type="domain" description="Bacterial type II secretion system protein E" evidence="5">
    <location>
        <begin position="394"/>
        <end position="408"/>
    </location>
</feature>
<reference evidence="6 7" key="1">
    <citation type="submission" date="2017-09" db="EMBL/GenBank/DDBJ databases">
        <title>Depth-based differentiation of microbial function through sediment-hosted aquifers and enrichment of novel symbionts in the deep terrestrial subsurface.</title>
        <authorList>
            <person name="Probst A.J."/>
            <person name="Ladd B."/>
            <person name="Jarett J.K."/>
            <person name="Geller-Mcgrath D.E."/>
            <person name="Sieber C.M."/>
            <person name="Emerson J.B."/>
            <person name="Anantharaman K."/>
            <person name="Thomas B.C."/>
            <person name="Malmstrom R."/>
            <person name="Stieglmeier M."/>
            <person name="Klingl A."/>
            <person name="Woyke T."/>
            <person name="Ryan C.M."/>
            <person name="Banfield J.F."/>
        </authorList>
    </citation>
    <scope>NUCLEOTIDE SEQUENCE [LARGE SCALE GENOMIC DNA]</scope>
    <source>
        <strain evidence="6">CG10_big_fil_rev_8_21_14_0_10_45_14</strain>
    </source>
</reference>
<comment type="caution">
    <text evidence="6">The sequence shown here is derived from an EMBL/GenBank/DDBJ whole genome shotgun (WGS) entry which is preliminary data.</text>
</comment>
<dbReference type="PANTHER" id="PTHR30258">
    <property type="entry name" value="TYPE II SECRETION SYSTEM PROTEIN GSPE-RELATED"/>
    <property type="match status" value="1"/>
</dbReference>
<dbReference type="Gene3D" id="3.30.450.90">
    <property type="match status" value="1"/>
</dbReference>
<dbReference type="Gene3D" id="3.30.300.160">
    <property type="entry name" value="Type II secretion system, protein E, N-terminal domain"/>
    <property type="match status" value="1"/>
</dbReference>
<dbReference type="InterPro" id="IPR027417">
    <property type="entry name" value="P-loop_NTPase"/>
</dbReference>
<keyword evidence="3" id="KW-0067">ATP-binding</keyword>
<dbReference type="InterPro" id="IPR003593">
    <property type="entry name" value="AAA+_ATPase"/>
</dbReference>